<dbReference type="EMBL" id="GBRH01276564">
    <property type="protein sequence ID" value="JAD21331.1"/>
    <property type="molecule type" value="Transcribed_RNA"/>
</dbReference>
<sequence length="31" mass="3132">MISRGAATMAAAMTRTEHPITDVADDGGGDL</sequence>
<organism evidence="1">
    <name type="scientific">Arundo donax</name>
    <name type="common">Giant reed</name>
    <name type="synonym">Donax arundinaceus</name>
    <dbReference type="NCBI Taxonomy" id="35708"/>
    <lineage>
        <taxon>Eukaryota</taxon>
        <taxon>Viridiplantae</taxon>
        <taxon>Streptophyta</taxon>
        <taxon>Embryophyta</taxon>
        <taxon>Tracheophyta</taxon>
        <taxon>Spermatophyta</taxon>
        <taxon>Magnoliopsida</taxon>
        <taxon>Liliopsida</taxon>
        <taxon>Poales</taxon>
        <taxon>Poaceae</taxon>
        <taxon>PACMAD clade</taxon>
        <taxon>Arundinoideae</taxon>
        <taxon>Arundineae</taxon>
        <taxon>Arundo</taxon>
    </lineage>
</organism>
<accession>A0A0A8Y5P8</accession>
<reference evidence="1" key="2">
    <citation type="journal article" date="2015" name="Data Brief">
        <title>Shoot transcriptome of the giant reed, Arundo donax.</title>
        <authorList>
            <person name="Barrero R.A."/>
            <person name="Guerrero F.D."/>
            <person name="Moolhuijzen P."/>
            <person name="Goolsby J.A."/>
            <person name="Tidwell J."/>
            <person name="Bellgard S.E."/>
            <person name="Bellgard M.I."/>
        </authorList>
    </citation>
    <scope>NUCLEOTIDE SEQUENCE</scope>
    <source>
        <tissue evidence="1">Shoot tissue taken approximately 20 cm above the soil surface</tissue>
    </source>
</reference>
<protein>
    <submittedName>
        <fullName evidence="1">Uncharacterized protein</fullName>
    </submittedName>
</protein>
<dbReference type="AlphaFoldDB" id="A0A0A8Y5P8"/>
<proteinExistence type="predicted"/>
<evidence type="ECO:0000313" key="1">
    <source>
        <dbReference type="EMBL" id="JAD21331.1"/>
    </source>
</evidence>
<name>A0A0A8Y5P8_ARUDO</name>
<reference evidence="1" key="1">
    <citation type="submission" date="2014-09" db="EMBL/GenBank/DDBJ databases">
        <authorList>
            <person name="Magalhaes I.L.F."/>
            <person name="Oliveira U."/>
            <person name="Santos F.R."/>
            <person name="Vidigal T.H.D.A."/>
            <person name="Brescovit A.D."/>
            <person name="Santos A.J."/>
        </authorList>
    </citation>
    <scope>NUCLEOTIDE SEQUENCE</scope>
    <source>
        <tissue evidence="1">Shoot tissue taken approximately 20 cm above the soil surface</tissue>
    </source>
</reference>